<accession>A0ACA9PIS8</accession>
<feature type="non-terminal residue" evidence="1">
    <location>
        <position position="1"/>
    </location>
</feature>
<evidence type="ECO:0000313" key="1">
    <source>
        <dbReference type="EMBL" id="CAG8710970.1"/>
    </source>
</evidence>
<keyword evidence="2" id="KW-1185">Reference proteome</keyword>
<name>A0ACA9PIS8_9GLOM</name>
<dbReference type="Proteomes" id="UP000789525">
    <property type="component" value="Unassembled WGS sequence"/>
</dbReference>
<gene>
    <name evidence="1" type="ORF">ACOLOM_LOCUS10668</name>
</gene>
<protein>
    <submittedName>
        <fullName evidence="1">2976_t:CDS:1</fullName>
    </submittedName>
</protein>
<proteinExistence type="predicted"/>
<organism evidence="1 2">
    <name type="scientific">Acaulospora colombiana</name>
    <dbReference type="NCBI Taxonomy" id="27376"/>
    <lineage>
        <taxon>Eukaryota</taxon>
        <taxon>Fungi</taxon>
        <taxon>Fungi incertae sedis</taxon>
        <taxon>Mucoromycota</taxon>
        <taxon>Glomeromycotina</taxon>
        <taxon>Glomeromycetes</taxon>
        <taxon>Diversisporales</taxon>
        <taxon>Acaulosporaceae</taxon>
        <taxon>Acaulospora</taxon>
    </lineage>
</organism>
<sequence length="421" mass="48420">RYKHDPELYDSIARQGSKVLYFAKSLNENETWVPLIEKAFAKFYGNYSYINWGTAMEAVEDLTGGTSTVFMLKDHLNKAKLWEGLVRKDQRDKLYAVSYLQTSKTKTYQGLYLSHAYSVLRAAEYNGKKFVVIRNPWGNTEWKGAWGDGSKEWTKEWLPALDVLEHSFGDDVSDFMKQWRYLDSTRLFDSNWVVSNLWVAMNGLSLNHPWTWGDVSFIVLQQLDRRSFREISSTIKYDFDFVVFKKGSKRVYAKSAYNFFGNRSRNAEVDLEPGDYVVHDYLNESLESKDSRRLKRIMSRKIAAYSKAISEDIDTKVPIDLDVLAGEDLNEIEIKLVQTKRETTQSRKKSQAEAKKSHEQEIAEERKANAEAKNKEKTPHDVSHSILMHPVPVKSEEEKNKEAGKATHNGIGCDGCGMSPV</sequence>
<dbReference type="EMBL" id="CAJVPT010035299">
    <property type="protein sequence ID" value="CAG8710970.1"/>
    <property type="molecule type" value="Genomic_DNA"/>
</dbReference>
<comment type="caution">
    <text evidence="1">The sequence shown here is derived from an EMBL/GenBank/DDBJ whole genome shotgun (WGS) entry which is preliminary data.</text>
</comment>
<feature type="non-terminal residue" evidence="1">
    <location>
        <position position="421"/>
    </location>
</feature>
<reference evidence="1" key="1">
    <citation type="submission" date="2021-06" db="EMBL/GenBank/DDBJ databases">
        <authorList>
            <person name="Kallberg Y."/>
            <person name="Tangrot J."/>
            <person name="Rosling A."/>
        </authorList>
    </citation>
    <scope>NUCLEOTIDE SEQUENCE</scope>
    <source>
        <strain evidence="1">CL356</strain>
    </source>
</reference>
<evidence type="ECO:0000313" key="2">
    <source>
        <dbReference type="Proteomes" id="UP000789525"/>
    </source>
</evidence>